<feature type="transmembrane region" description="Helical" evidence="2">
    <location>
        <begin position="249"/>
        <end position="268"/>
    </location>
</feature>
<dbReference type="AlphaFoldDB" id="A0A8K0K1E7"/>
<feature type="region of interest" description="Disordered" evidence="1">
    <location>
        <begin position="182"/>
        <end position="251"/>
    </location>
</feature>
<accession>A0A8K0K1E7</accession>
<proteinExistence type="predicted"/>
<dbReference type="EMBL" id="KZ308286">
    <property type="protein sequence ID" value="KAG8226546.1"/>
    <property type="molecule type" value="Genomic_DNA"/>
</dbReference>
<protein>
    <submittedName>
        <fullName evidence="3">Uncharacterized protein</fullName>
    </submittedName>
</protein>
<dbReference type="Proteomes" id="UP000792457">
    <property type="component" value="Unassembled WGS sequence"/>
</dbReference>
<feature type="compositionally biased region" description="Pro residues" evidence="1">
    <location>
        <begin position="23"/>
        <end position="42"/>
    </location>
</feature>
<keyword evidence="2" id="KW-0812">Transmembrane</keyword>
<feature type="compositionally biased region" description="Low complexity" evidence="1">
    <location>
        <begin position="133"/>
        <end position="150"/>
    </location>
</feature>
<feature type="compositionally biased region" description="Basic residues" evidence="1">
    <location>
        <begin position="230"/>
        <end position="248"/>
    </location>
</feature>
<feature type="transmembrane region" description="Helical" evidence="2">
    <location>
        <begin position="280"/>
        <end position="303"/>
    </location>
</feature>
<feature type="region of interest" description="Disordered" evidence="1">
    <location>
        <begin position="76"/>
        <end position="150"/>
    </location>
</feature>
<evidence type="ECO:0000313" key="3">
    <source>
        <dbReference type="EMBL" id="KAG8226546.1"/>
    </source>
</evidence>
<comment type="caution">
    <text evidence="3">The sequence shown here is derived from an EMBL/GenBank/DDBJ whole genome shotgun (WGS) entry which is preliminary data.</text>
</comment>
<keyword evidence="4" id="KW-1185">Reference proteome</keyword>
<sequence>MRSAAEVADKAVSTEDLEAALASPPPVAPPPPPIFPIQPPPTEDSRTSRCQGTPTPVAAELLRLEAALTALVAFAAPPSCSPPPVVPRNVSNERSRRHSHQPRPCRHPRRQRSHSQHQQHLQPPHHNHHPRKSFAVSSPRPRSARSESVGAVPVASLPAAASANGEFRPPSTWSLTSVVVSSAAASSTSRRWRQESAEGDEEEDEDLEAACRGEGPEEERAVLEAMEKGQRRRKRSKGRKKPTGRKKGSSAAAAAAAAAAAVACAPSASAASTEGLPPKARWAIVATACLLLLMSVLLVGITLRMAPVIDEMGELRAFLVVGEGPDNAGEEAGATRRGSSKRGKPLFIFLHESLYCITPSRYHATFIKYFYLL</sequence>
<evidence type="ECO:0000313" key="4">
    <source>
        <dbReference type="Proteomes" id="UP000792457"/>
    </source>
</evidence>
<reference evidence="3" key="1">
    <citation type="submission" date="2013-04" db="EMBL/GenBank/DDBJ databases">
        <authorList>
            <person name="Qu J."/>
            <person name="Murali S.C."/>
            <person name="Bandaranaike D."/>
            <person name="Bellair M."/>
            <person name="Blankenburg K."/>
            <person name="Chao H."/>
            <person name="Dinh H."/>
            <person name="Doddapaneni H."/>
            <person name="Downs B."/>
            <person name="Dugan-Rocha S."/>
            <person name="Elkadiri S."/>
            <person name="Gnanaolivu R.D."/>
            <person name="Hernandez B."/>
            <person name="Javaid M."/>
            <person name="Jayaseelan J.C."/>
            <person name="Lee S."/>
            <person name="Li M."/>
            <person name="Ming W."/>
            <person name="Munidasa M."/>
            <person name="Muniz J."/>
            <person name="Nguyen L."/>
            <person name="Ongeri F."/>
            <person name="Osuji N."/>
            <person name="Pu L.-L."/>
            <person name="Puazo M."/>
            <person name="Qu C."/>
            <person name="Quiroz J."/>
            <person name="Raj R."/>
            <person name="Weissenberger G."/>
            <person name="Xin Y."/>
            <person name="Zou X."/>
            <person name="Han Y."/>
            <person name="Richards S."/>
            <person name="Worley K."/>
            <person name="Muzny D."/>
            <person name="Gibbs R."/>
        </authorList>
    </citation>
    <scope>NUCLEOTIDE SEQUENCE</scope>
    <source>
        <strain evidence="3">Sampled in the wild</strain>
    </source>
</reference>
<gene>
    <name evidence="3" type="ORF">J437_LFUL007887</name>
</gene>
<evidence type="ECO:0000256" key="1">
    <source>
        <dbReference type="SAM" id="MobiDB-lite"/>
    </source>
</evidence>
<keyword evidence="2" id="KW-1133">Transmembrane helix</keyword>
<keyword evidence="2" id="KW-0472">Membrane</keyword>
<evidence type="ECO:0000256" key="2">
    <source>
        <dbReference type="SAM" id="Phobius"/>
    </source>
</evidence>
<reference evidence="3" key="2">
    <citation type="submission" date="2017-10" db="EMBL/GenBank/DDBJ databases">
        <title>Ladona fulva Genome sequencing and assembly.</title>
        <authorList>
            <person name="Murali S."/>
            <person name="Richards S."/>
            <person name="Bandaranaike D."/>
            <person name="Bellair M."/>
            <person name="Blankenburg K."/>
            <person name="Chao H."/>
            <person name="Dinh H."/>
            <person name="Doddapaneni H."/>
            <person name="Dugan-Rocha S."/>
            <person name="Elkadiri S."/>
            <person name="Gnanaolivu R."/>
            <person name="Hernandez B."/>
            <person name="Skinner E."/>
            <person name="Javaid M."/>
            <person name="Lee S."/>
            <person name="Li M."/>
            <person name="Ming W."/>
            <person name="Munidasa M."/>
            <person name="Muniz J."/>
            <person name="Nguyen L."/>
            <person name="Hughes D."/>
            <person name="Osuji N."/>
            <person name="Pu L.-L."/>
            <person name="Puazo M."/>
            <person name="Qu C."/>
            <person name="Quiroz J."/>
            <person name="Raj R."/>
            <person name="Weissenberger G."/>
            <person name="Xin Y."/>
            <person name="Zou X."/>
            <person name="Han Y."/>
            <person name="Worley K."/>
            <person name="Muzny D."/>
            <person name="Gibbs R."/>
        </authorList>
    </citation>
    <scope>NUCLEOTIDE SEQUENCE</scope>
    <source>
        <strain evidence="3">Sampled in the wild</strain>
    </source>
</reference>
<feature type="compositionally biased region" description="Basic residues" evidence="1">
    <location>
        <begin position="95"/>
        <end position="132"/>
    </location>
</feature>
<feature type="compositionally biased region" description="Acidic residues" evidence="1">
    <location>
        <begin position="197"/>
        <end position="208"/>
    </location>
</feature>
<feature type="region of interest" description="Disordered" evidence="1">
    <location>
        <begin position="1"/>
        <end position="54"/>
    </location>
</feature>
<feature type="compositionally biased region" description="Basic and acidic residues" evidence="1">
    <location>
        <begin position="209"/>
        <end position="229"/>
    </location>
</feature>
<dbReference type="OrthoDB" id="8197295at2759"/>
<organism evidence="3 4">
    <name type="scientific">Ladona fulva</name>
    <name type="common">Scarce chaser dragonfly</name>
    <name type="synonym">Libellula fulva</name>
    <dbReference type="NCBI Taxonomy" id="123851"/>
    <lineage>
        <taxon>Eukaryota</taxon>
        <taxon>Metazoa</taxon>
        <taxon>Ecdysozoa</taxon>
        <taxon>Arthropoda</taxon>
        <taxon>Hexapoda</taxon>
        <taxon>Insecta</taxon>
        <taxon>Pterygota</taxon>
        <taxon>Palaeoptera</taxon>
        <taxon>Odonata</taxon>
        <taxon>Epiprocta</taxon>
        <taxon>Anisoptera</taxon>
        <taxon>Libelluloidea</taxon>
        <taxon>Libellulidae</taxon>
        <taxon>Ladona</taxon>
    </lineage>
</organism>
<name>A0A8K0K1E7_LADFU</name>